<dbReference type="PROSITE" id="PS50292">
    <property type="entry name" value="PEROXIDASE_3"/>
    <property type="match status" value="1"/>
</dbReference>
<dbReference type="SUPFAM" id="SSF48113">
    <property type="entry name" value="Heme-dependent peroxidases"/>
    <property type="match status" value="1"/>
</dbReference>
<accession>A0A1Y3APF0</accession>
<comment type="caution">
    <text evidence="2">The sequence shown here is derived from an EMBL/GenBank/DDBJ whole genome shotgun (WGS) entry which is preliminary data.</text>
</comment>
<keyword evidence="3" id="KW-1185">Reference proteome</keyword>
<keyword evidence="1" id="KW-0575">Peroxidase</keyword>
<dbReference type="InterPro" id="IPR037120">
    <property type="entry name" value="Haem_peroxidase_sf_animal"/>
</dbReference>
<dbReference type="InterPro" id="IPR010255">
    <property type="entry name" value="Haem_peroxidase_sf"/>
</dbReference>
<dbReference type="EMBL" id="MUJZ01066219">
    <property type="protein sequence ID" value="OTF70332.1"/>
    <property type="molecule type" value="Genomic_DNA"/>
</dbReference>
<dbReference type="GO" id="GO:0004601">
    <property type="term" value="F:peroxidase activity"/>
    <property type="evidence" value="ECO:0007669"/>
    <property type="project" value="UniProtKB-KW"/>
</dbReference>
<dbReference type="GO" id="GO:0006979">
    <property type="term" value="P:response to oxidative stress"/>
    <property type="evidence" value="ECO:0007669"/>
    <property type="project" value="InterPro"/>
</dbReference>
<dbReference type="Proteomes" id="UP000194236">
    <property type="component" value="Unassembled WGS sequence"/>
</dbReference>
<dbReference type="PANTHER" id="PTHR11475:SF144">
    <property type="entry name" value="NAD(P)H OXIDASE (H2O2-FORMING)"/>
    <property type="match status" value="1"/>
</dbReference>
<dbReference type="GO" id="GO:0020037">
    <property type="term" value="F:heme binding"/>
    <property type="evidence" value="ECO:0007669"/>
    <property type="project" value="InterPro"/>
</dbReference>
<proteinExistence type="predicted"/>
<organism evidence="2 3">
    <name type="scientific">Euroglyphus maynei</name>
    <name type="common">Mayne's house dust mite</name>
    <dbReference type="NCBI Taxonomy" id="6958"/>
    <lineage>
        <taxon>Eukaryota</taxon>
        <taxon>Metazoa</taxon>
        <taxon>Ecdysozoa</taxon>
        <taxon>Arthropoda</taxon>
        <taxon>Chelicerata</taxon>
        <taxon>Arachnida</taxon>
        <taxon>Acari</taxon>
        <taxon>Acariformes</taxon>
        <taxon>Sarcoptiformes</taxon>
        <taxon>Astigmata</taxon>
        <taxon>Psoroptidia</taxon>
        <taxon>Analgoidea</taxon>
        <taxon>Pyroglyphidae</taxon>
        <taxon>Pyroglyphinae</taxon>
        <taxon>Euroglyphus</taxon>
    </lineage>
</organism>
<sequence>MRGRDNGLPDYNTIRKYFNFPPVKNWSEINPLLYEKAPELFEILSRLYDNNLDNIDVYVGGMVESELDTGRPGPLFRAIIREQFLRIRDADRFWFENKHNGVFSEEEIEEIRKIKLWDIIVNATNIPTDAIQKDLFLFRPDDPCPQPRQMTIVAVVGYGVIKLNNRQRLKIKQQREMSQKKNYDKLCKYIPYH</sequence>
<dbReference type="InterPro" id="IPR019791">
    <property type="entry name" value="Haem_peroxidase_animal"/>
</dbReference>
<gene>
    <name evidence="2" type="ORF">BLA29_009342</name>
</gene>
<evidence type="ECO:0000313" key="3">
    <source>
        <dbReference type="Proteomes" id="UP000194236"/>
    </source>
</evidence>
<reference evidence="2 3" key="1">
    <citation type="submission" date="2017-03" db="EMBL/GenBank/DDBJ databases">
        <title>Genome Survey of Euroglyphus maynei.</title>
        <authorList>
            <person name="Arlian L.G."/>
            <person name="Morgan M.S."/>
            <person name="Rider S.D."/>
        </authorList>
    </citation>
    <scope>NUCLEOTIDE SEQUENCE [LARGE SCALE GENOMIC DNA]</scope>
    <source>
        <strain evidence="2">Arlian Lab</strain>
        <tissue evidence="2">Whole body</tissue>
    </source>
</reference>
<dbReference type="OrthoDB" id="6510265at2759"/>
<evidence type="ECO:0000256" key="1">
    <source>
        <dbReference type="ARBA" id="ARBA00022559"/>
    </source>
</evidence>
<dbReference type="PANTHER" id="PTHR11475">
    <property type="entry name" value="OXIDASE/PEROXIDASE"/>
    <property type="match status" value="1"/>
</dbReference>
<keyword evidence="1" id="KW-0560">Oxidoreductase</keyword>
<dbReference type="Gene3D" id="1.10.640.10">
    <property type="entry name" value="Haem peroxidase domain superfamily, animal type"/>
    <property type="match status" value="1"/>
</dbReference>
<dbReference type="AlphaFoldDB" id="A0A1Y3APF0"/>
<dbReference type="Pfam" id="PF03098">
    <property type="entry name" value="An_peroxidase"/>
    <property type="match status" value="1"/>
</dbReference>
<protein>
    <submittedName>
        <fullName evidence="2">Uncharacterized protein</fullName>
    </submittedName>
</protein>
<name>A0A1Y3APF0_EURMA</name>
<evidence type="ECO:0000313" key="2">
    <source>
        <dbReference type="EMBL" id="OTF70332.1"/>
    </source>
</evidence>